<dbReference type="Gene3D" id="2.40.40.10">
    <property type="entry name" value="RlpA-like domain"/>
    <property type="match status" value="2"/>
</dbReference>
<evidence type="ECO:0000256" key="4">
    <source>
        <dbReference type="ARBA" id="ARBA00023316"/>
    </source>
</evidence>
<gene>
    <name evidence="8" type="ORF">EDC65_4465</name>
</gene>
<sequence length="414" mass="44898">MVPAKTDHWALLRRVRAGVGTLALISTLAACAMDGQSPAIQSAAVPPQAILAPPESTVEELDEILRTSSAVAVRDTPRTAVSPNILPGWSQDRQAEAIPALLNSCRVLTNQRMIAIGIDATPDDWVDVCLNAASLAPNDQQAARRFFEQWFTPVKVETENGGTGRFTGYYEAQLRGSRKQSAKYNVPIYGYPGRPEGKTLPTRAQIARGALGKGRKPLLWVDSEFDAYVLEVQGSGRVHMDDGSVVGIGYAGQNGHRFVDLTAVLSRNGAIADRSFESLRRYLDRLPESRRQAALNHNPSYVFFRLRDGKDPVGAQGVPLTAGRSLAVDPRHVPLGALLWLHVPRGQGADDVRRLVVAQDTGGAISGPVRGDVFWGHGDEARGRALATNAAGQYYMLVPKTHTILTQLTERTSR</sequence>
<keyword evidence="9" id="KW-1185">Reference proteome</keyword>
<dbReference type="CDD" id="cd14485">
    <property type="entry name" value="mltA_like_LT_A"/>
    <property type="match status" value="1"/>
</dbReference>
<dbReference type="Pfam" id="PF03562">
    <property type="entry name" value="MltA"/>
    <property type="match status" value="1"/>
</dbReference>
<dbReference type="InterPro" id="IPR026044">
    <property type="entry name" value="MltA"/>
</dbReference>
<dbReference type="Proteomes" id="UP000278222">
    <property type="component" value="Unassembled WGS sequence"/>
</dbReference>
<feature type="domain" description="Lytic transglycosylase MltA" evidence="7">
    <location>
        <begin position="173"/>
        <end position="305"/>
    </location>
</feature>
<dbReference type="Gene3D" id="2.40.240.50">
    <property type="entry name" value="Barwin-like endoglucanases"/>
    <property type="match status" value="1"/>
</dbReference>
<dbReference type="PANTHER" id="PTHR30124:SF0">
    <property type="entry name" value="MEMBRANE-BOUND LYTIC MUREIN TRANSGLYCOSYLASE A"/>
    <property type="match status" value="1"/>
</dbReference>
<keyword evidence="6" id="KW-0732">Signal</keyword>
<accession>A0A3N1L026</accession>
<dbReference type="GO" id="GO:0008933">
    <property type="term" value="F:peptidoglycan lytic transglycosylase activity"/>
    <property type="evidence" value="ECO:0007669"/>
    <property type="project" value="TreeGrafter"/>
</dbReference>
<reference evidence="8 9" key="1">
    <citation type="submission" date="2018-11" db="EMBL/GenBank/DDBJ databases">
        <title>Genomic Encyclopedia of Type Strains, Phase IV (KMG-IV): sequencing the most valuable type-strain genomes for metagenomic binning, comparative biology and taxonomic classification.</title>
        <authorList>
            <person name="Goeker M."/>
        </authorList>
    </citation>
    <scope>NUCLEOTIDE SEQUENCE [LARGE SCALE GENOMIC DNA]</scope>
    <source>
        <strain evidence="8 9">DSM 5900</strain>
    </source>
</reference>
<evidence type="ECO:0000256" key="3">
    <source>
        <dbReference type="ARBA" id="ARBA00023239"/>
    </source>
</evidence>
<dbReference type="GO" id="GO:0019867">
    <property type="term" value="C:outer membrane"/>
    <property type="evidence" value="ECO:0007669"/>
    <property type="project" value="InterPro"/>
</dbReference>
<dbReference type="InterPro" id="IPR005300">
    <property type="entry name" value="MltA_B"/>
</dbReference>
<evidence type="ECO:0000259" key="7">
    <source>
        <dbReference type="SMART" id="SM00925"/>
    </source>
</evidence>
<evidence type="ECO:0000313" key="9">
    <source>
        <dbReference type="Proteomes" id="UP000278222"/>
    </source>
</evidence>
<dbReference type="PROSITE" id="PS51257">
    <property type="entry name" value="PROKAR_LIPOPROTEIN"/>
    <property type="match status" value="1"/>
</dbReference>
<protein>
    <recommendedName>
        <fullName evidence="2">peptidoglycan lytic exotransglycosylase</fullName>
        <ecNumber evidence="2">4.2.2.n1</ecNumber>
    </recommendedName>
    <alternativeName>
        <fullName evidence="5">Murein hydrolase A</fullName>
    </alternativeName>
</protein>
<feature type="signal peptide" evidence="6">
    <location>
        <begin position="1"/>
        <end position="32"/>
    </location>
</feature>
<dbReference type="GO" id="GO:0071555">
    <property type="term" value="P:cell wall organization"/>
    <property type="evidence" value="ECO:0007669"/>
    <property type="project" value="UniProtKB-KW"/>
</dbReference>
<dbReference type="PANTHER" id="PTHR30124">
    <property type="entry name" value="MEMBRANE-BOUND LYTIC MUREIN TRANSGLYCOSYLASE A"/>
    <property type="match status" value="1"/>
</dbReference>
<organism evidence="8 9">
    <name type="scientific">Stella humosa</name>
    <dbReference type="NCBI Taxonomy" id="94"/>
    <lineage>
        <taxon>Bacteria</taxon>
        <taxon>Pseudomonadati</taxon>
        <taxon>Pseudomonadota</taxon>
        <taxon>Alphaproteobacteria</taxon>
        <taxon>Rhodospirillales</taxon>
        <taxon>Stellaceae</taxon>
        <taxon>Stella</taxon>
    </lineage>
</organism>
<dbReference type="CDD" id="cd14668">
    <property type="entry name" value="mlta_B"/>
    <property type="match status" value="1"/>
</dbReference>
<dbReference type="InterPro" id="IPR036908">
    <property type="entry name" value="RlpA-like_sf"/>
</dbReference>
<dbReference type="PIRSF" id="PIRSF019422">
    <property type="entry name" value="MltA"/>
    <property type="match status" value="1"/>
</dbReference>
<dbReference type="Pfam" id="PF06725">
    <property type="entry name" value="3D"/>
    <property type="match status" value="1"/>
</dbReference>
<dbReference type="GO" id="GO:0004553">
    <property type="term" value="F:hydrolase activity, hydrolyzing O-glycosyl compounds"/>
    <property type="evidence" value="ECO:0007669"/>
    <property type="project" value="InterPro"/>
</dbReference>
<comment type="catalytic activity">
    <reaction evidence="1">
        <text>Exolytic cleavage of the (1-&gt;4)-beta-glycosidic linkage between N-acetylmuramic acid (MurNAc) and N-acetylglucosamine (GlcNAc) residues in peptidoglycan, from either the reducing or the non-reducing ends of the peptidoglycan chains, with concomitant formation of a 1,6-anhydrobond in the MurNAc residue.</text>
        <dbReference type="EC" id="4.2.2.n1"/>
    </reaction>
</comment>
<feature type="chain" id="PRO_5018177077" description="peptidoglycan lytic exotransglycosylase" evidence="6">
    <location>
        <begin position="33"/>
        <end position="414"/>
    </location>
</feature>
<evidence type="ECO:0000256" key="2">
    <source>
        <dbReference type="ARBA" id="ARBA00012587"/>
    </source>
</evidence>
<comment type="caution">
    <text evidence="8">The sequence shown here is derived from an EMBL/GenBank/DDBJ whole genome shotgun (WGS) entry which is preliminary data.</text>
</comment>
<evidence type="ECO:0000313" key="8">
    <source>
        <dbReference type="EMBL" id="ROP83816.1"/>
    </source>
</evidence>
<dbReference type="SUPFAM" id="SSF50685">
    <property type="entry name" value="Barwin-like endoglucanases"/>
    <property type="match status" value="1"/>
</dbReference>
<evidence type="ECO:0000256" key="1">
    <source>
        <dbReference type="ARBA" id="ARBA00001420"/>
    </source>
</evidence>
<evidence type="ECO:0000256" key="5">
    <source>
        <dbReference type="ARBA" id="ARBA00030918"/>
    </source>
</evidence>
<dbReference type="SMART" id="SM00925">
    <property type="entry name" value="MltA"/>
    <property type="match status" value="1"/>
</dbReference>
<dbReference type="GO" id="GO:0009253">
    <property type="term" value="P:peptidoglycan catabolic process"/>
    <property type="evidence" value="ECO:0007669"/>
    <property type="project" value="TreeGrafter"/>
</dbReference>
<keyword evidence="4" id="KW-0961">Cell wall biogenesis/degradation</keyword>
<dbReference type="EMBL" id="RJKX01000016">
    <property type="protein sequence ID" value="ROP83816.1"/>
    <property type="molecule type" value="Genomic_DNA"/>
</dbReference>
<dbReference type="GO" id="GO:0009254">
    <property type="term" value="P:peptidoglycan turnover"/>
    <property type="evidence" value="ECO:0007669"/>
    <property type="project" value="InterPro"/>
</dbReference>
<dbReference type="EC" id="4.2.2.n1" evidence="2"/>
<keyword evidence="3" id="KW-0456">Lyase</keyword>
<dbReference type="AlphaFoldDB" id="A0A3N1L026"/>
<dbReference type="InterPro" id="IPR010611">
    <property type="entry name" value="3D_dom"/>
</dbReference>
<name>A0A3N1L026_9PROT</name>
<evidence type="ECO:0000256" key="6">
    <source>
        <dbReference type="SAM" id="SignalP"/>
    </source>
</evidence>
<proteinExistence type="predicted"/>